<gene>
    <name evidence="1" type="ORF">POTOM_014356</name>
</gene>
<reference evidence="1" key="1">
    <citation type="journal article" date="2020" name="bioRxiv">
        <title>Hybrid origin of Populus tomentosa Carr. identified through genome sequencing and phylogenomic analysis.</title>
        <authorList>
            <person name="An X."/>
            <person name="Gao K."/>
            <person name="Chen Z."/>
            <person name="Li J."/>
            <person name="Yang X."/>
            <person name="Yang X."/>
            <person name="Zhou J."/>
            <person name="Guo T."/>
            <person name="Zhao T."/>
            <person name="Huang S."/>
            <person name="Miao D."/>
            <person name="Khan W.U."/>
            <person name="Rao P."/>
            <person name="Ye M."/>
            <person name="Lei B."/>
            <person name="Liao W."/>
            <person name="Wang J."/>
            <person name="Ji L."/>
            <person name="Li Y."/>
            <person name="Guo B."/>
            <person name="Mustafa N.S."/>
            <person name="Li S."/>
            <person name="Yun Q."/>
            <person name="Keller S.R."/>
            <person name="Mao J."/>
            <person name="Zhang R."/>
            <person name="Strauss S.H."/>
        </authorList>
    </citation>
    <scope>NUCLEOTIDE SEQUENCE</scope>
    <source>
        <strain evidence="1">GM15</strain>
        <tissue evidence="1">Leaf</tissue>
    </source>
</reference>
<dbReference type="EMBL" id="JAAWWB010000006">
    <property type="protein sequence ID" value="KAG6781450.1"/>
    <property type="molecule type" value="Genomic_DNA"/>
</dbReference>
<sequence>MAHVSDIKLIRTDTTLDLSQKAEKVLSKRRIDPKGKIALEPPENHEKSQRGSGSFEWLVPGTQVWELEGQLMRAEVYLSIATMKCNRGRDGFIKELSFYGNQIRSGSVPLLQAVEFVEAPGSLLFHVLTWSLQSSVCTCVRVLLASGFYIYMYDNCNVFPRIRFRLESRSNVWANLPWIYVPDDLRVDGCDPGYGGCHEAMMRVVAIVMIMAGTLTVDKINVVVAKWEGGGGSGGFGSGFGFGGAWQFWRRRRRCWWWPMLATLTLVMFIL</sequence>
<dbReference type="GO" id="GO:0005773">
    <property type="term" value="C:vacuole"/>
    <property type="evidence" value="ECO:0007669"/>
    <property type="project" value="TreeGrafter"/>
</dbReference>
<dbReference type="OrthoDB" id="10539497at2759"/>
<dbReference type="PANTHER" id="PTHR34892">
    <property type="entry name" value="VACUOLAR ATP SYNTHASE CATALYTIC SUBUNIT-RELATED / V-ATPASE-RELATED / VACUOLAR PROTON PUMP-LIKE PROTEIN"/>
    <property type="match status" value="1"/>
</dbReference>
<dbReference type="AlphaFoldDB" id="A0A8X8AI04"/>
<protein>
    <submittedName>
        <fullName evidence="1">Uncharacterized protein</fullName>
    </submittedName>
</protein>
<organism evidence="1 2">
    <name type="scientific">Populus tomentosa</name>
    <name type="common">Chinese white poplar</name>
    <dbReference type="NCBI Taxonomy" id="118781"/>
    <lineage>
        <taxon>Eukaryota</taxon>
        <taxon>Viridiplantae</taxon>
        <taxon>Streptophyta</taxon>
        <taxon>Embryophyta</taxon>
        <taxon>Tracheophyta</taxon>
        <taxon>Spermatophyta</taxon>
        <taxon>Magnoliopsida</taxon>
        <taxon>eudicotyledons</taxon>
        <taxon>Gunneridae</taxon>
        <taxon>Pentapetalae</taxon>
        <taxon>rosids</taxon>
        <taxon>fabids</taxon>
        <taxon>Malpighiales</taxon>
        <taxon>Salicaceae</taxon>
        <taxon>Saliceae</taxon>
        <taxon>Populus</taxon>
    </lineage>
</organism>
<evidence type="ECO:0000313" key="2">
    <source>
        <dbReference type="Proteomes" id="UP000886885"/>
    </source>
</evidence>
<evidence type="ECO:0000313" key="1">
    <source>
        <dbReference type="EMBL" id="KAG6781450.1"/>
    </source>
</evidence>
<name>A0A8X8AI04_POPTO</name>
<dbReference type="PANTHER" id="PTHR34892:SF2">
    <property type="entry name" value="VACUOLAR ATP SYNTHASE CATALYTIC SUBUNIT-RELATED _ V-ATPASE-RELATED _ VACUOLAR PROTON PUMP-LIKE PROTEIN"/>
    <property type="match status" value="1"/>
</dbReference>
<dbReference type="Proteomes" id="UP000886885">
    <property type="component" value="Chromosome 3D"/>
</dbReference>
<accession>A0A8X8AI04</accession>
<keyword evidence="2" id="KW-1185">Reference proteome</keyword>
<proteinExistence type="predicted"/>
<comment type="caution">
    <text evidence="1">The sequence shown here is derived from an EMBL/GenBank/DDBJ whole genome shotgun (WGS) entry which is preliminary data.</text>
</comment>